<dbReference type="InterPro" id="IPR051398">
    <property type="entry name" value="Polysacch_Deacetylase"/>
</dbReference>
<dbReference type="Gene3D" id="3.20.20.370">
    <property type="entry name" value="Glycoside hydrolase/deacetylase"/>
    <property type="match status" value="1"/>
</dbReference>
<comment type="subcellular location">
    <subcellularLocation>
        <location evidence="1">Secreted</location>
    </subcellularLocation>
</comment>
<accession>A0A1W1CRR9</accession>
<keyword evidence="2" id="KW-0732">Signal</keyword>
<sequence length="323" mass="38527">MNNLTIVMYHYIRDLKNSRYPDIKGLDINLFKEQINYMRRYYHIITMEEVIYSIDNQTKIPEKSILLTFDDAYNDHYNNVFPILDKYKLQGSFYTPSKAITEHTVLDVNKIHFILASVKDKLIIVKDLKELVKSYQKDYHLEDFDFYYKKLAQASRMDTKDVIFIKRLLQVELTEELRMKIVDTLFEKYIGMSEKSFSRELYMNEEQLKHLIRNGHHIGNHGYNHYWWNSLTKQEMKQELDLSIGFLQKIGVDMNNWTASYPYGSYDNQSIKMLKERGCKLAVTTEVNIATTNKNKRFIIPRLDTNDIPKDSKAKTNDWYNRA</sequence>
<dbReference type="GO" id="GO:0005975">
    <property type="term" value="P:carbohydrate metabolic process"/>
    <property type="evidence" value="ECO:0007669"/>
    <property type="project" value="InterPro"/>
</dbReference>
<dbReference type="GO" id="GO:0016810">
    <property type="term" value="F:hydrolase activity, acting on carbon-nitrogen (but not peptide) bonds"/>
    <property type="evidence" value="ECO:0007669"/>
    <property type="project" value="InterPro"/>
</dbReference>
<evidence type="ECO:0000256" key="1">
    <source>
        <dbReference type="ARBA" id="ARBA00004613"/>
    </source>
</evidence>
<dbReference type="AlphaFoldDB" id="A0A1W1CRR9"/>
<gene>
    <name evidence="4" type="ORF">MNB_SM-5-252</name>
</gene>
<dbReference type="InterPro" id="IPR002509">
    <property type="entry name" value="NODB_dom"/>
</dbReference>
<reference evidence="4" key="1">
    <citation type="submission" date="2016-10" db="EMBL/GenBank/DDBJ databases">
        <authorList>
            <person name="de Groot N.N."/>
        </authorList>
    </citation>
    <scope>NUCLEOTIDE SEQUENCE</scope>
</reference>
<dbReference type="PROSITE" id="PS51677">
    <property type="entry name" value="NODB"/>
    <property type="match status" value="1"/>
</dbReference>
<dbReference type="SUPFAM" id="SSF88713">
    <property type="entry name" value="Glycoside hydrolase/deacetylase"/>
    <property type="match status" value="1"/>
</dbReference>
<dbReference type="EMBL" id="FPHH01000113">
    <property type="protein sequence ID" value="SFV68578.1"/>
    <property type="molecule type" value="Genomic_DNA"/>
</dbReference>
<evidence type="ECO:0000259" key="3">
    <source>
        <dbReference type="PROSITE" id="PS51677"/>
    </source>
</evidence>
<evidence type="ECO:0000313" key="4">
    <source>
        <dbReference type="EMBL" id="SFV68578.1"/>
    </source>
</evidence>
<evidence type="ECO:0000256" key="2">
    <source>
        <dbReference type="ARBA" id="ARBA00022729"/>
    </source>
</evidence>
<dbReference type="InterPro" id="IPR011330">
    <property type="entry name" value="Glyco_hydro/deAcase_b/a-brl"/>
</dbReference>
<dbReference type="PANTHER" id="PTHR34216:SF3">
    <property type="entry name" value="POLY-BETA-1,6-N-ACETYL-D-GLUCOSAMINE N-DEACETYLASE"/>
    <property type="match status" value="1"/>
</dbReference>
<protein>
    <submittedName>
        <fullName evidence="4">Polysaccharide deacetylase</fullName>
    </submittedName>
</protein>
<dbReference type="CDD" id="cd10971">
    <property type="entry name" value="CE4_DAC_u2_5s"/>
    <property type="match status" value="1"/>
</dbReference>
<dbReference type="GO" id="GO:0005576">
    <property type="term" value="C:extracellular region"/>
    <property type="evidence" value="ECO:0007669"/>
    <property type="project" value="UniProtKB-SubCell"/>
</dbReference>
<name>A0A1W1CRR9_9ZZZZ</name>
<dbReference type="PANTHER" id="PTHR34216">
    <property type="match status" value="1"/>
</dbReference>
<organism evidence="4">
    <name type="scientific">hydrothermal vent metagenome</name>
    <dbReference type="NCBI Taxonomy" id="652676"/>
    <lineage>
        <taxon>unclassified sequences</taxon>
        <taxon>metagenomes</taxon>
        <taxon>ecological metagenomes</taxon>
    </lineage>
</organism>
<proteinExistence type="predicted"/>
<dbReference type="Pfam" id="PF01522">
    <property type="entry name" value="Polysacc_deac_1"/>
    <property type="match status" value="2"/>
</dbReference>
<feature type="domain" description="NodB homology" evidence="3">
    <location>
        <begin position="63"/>
        <end position="323"/>
    </location>
</feature>